<reference evidence="9 10" key="1">
    <citation type="journal article" date="2024" name="Microbiol. Resour. Announc.">
        <title>Genome annotations for the ascomycete fungi Trichoderma harzianum, Trichoderma aggressivum, and Purpureocillium lilacinum.</title>
        <authorList>
            <person name="Beijen E.P.W."/>
            <person name="Ohm R.A."/>
        </authorList>
    </citation>
    <scope>NUCLEOTIDE SEQUENCE [LARGE SCALE GENOMIC DNA]</scope>
    <source>
        <strain evidence="9 10">CBS 150709</strain>
    </source>
</reference>
<feature type="region of interest" description="Disordered" evidence="6">
    <location>
        <begin position="677"/>
        <end position="703"/>
    </location>
</feature>
<dbReference type="Pfam" id="PF00271">
    <property type="entry name" value="Helicase_C"/>
    <property type="match status" value="1"/>
</dbReference>
<evidence type="ECO:0000256" key="1">
    <source>
        <dbReference type="ARBA" id="ARBA00005446"/>
    </source>
</evidence>
<dbReference type="Proteomes" id="UP001287286">
    <property type="component" value="Unassembled WGS sequence"/>
</dbReference>
<evidence type="ECO:0000259" key="7">
    <source>
        <dbReference type="PROSITE" id="PS51192"/>
    </source>
</evidence>
<dbReference type="InterPro" id="IPR001650">
    <property type="entry name" value="Helicase_C-like"/>
</dbReference>
<dbReference type="PANTHER" id="PTHR13710:SF154">
    <property type="entry name" value="RECQ HELICASE, PUTATIVE (AFU_ORTHOLOGUE AFUA_6G14720)-RELATED"/>
    <property type="match status" value="1"/>
</dbReference>
<dbReference type="SMART" id="SM00487">
    <property type="entry name" value="DEXDc"/>
    <property type="match status" value="1"/>
</dbReference>
<dbReference type="Pfam" id="PF00270">
    <property type="entry name" value="DEAD"/>
    <property type="match status" value="1"/>
</dbReference>
<dbReference type="PANTHER" id="PTHR13710">
    <property type="entry name" value="DNA HELICASE RECQ FAMILY MEMBER"/>
    <property type="match status" value="1"/>
</dbReference>
<dbReference type="PROSITE" id="PS51194">
    <property type="entry name" value="HELICASE_CTER"/>
    <property type="match status" value="1"/>
</dbReference>
<keyword evidence="3" id="KW-0067">ATP-binding</keyword>
<evidence type="ECO:0000256" key="2">
    <source>
        <dbReference type="ARBA" id="ARBA00022741"/>
    </source>
</evidence>
<feature type="compositionally biased region" description="Gly residues" evidence="6">
    <location>
        <begin position="191"/>
        <end position="204"/>
    </location>
</feature>
<evidence type="ECO:0000259" key="8">
    <source>
        <dbReference type="PROSITE" id="PS51194"/>
    </source>
</evidence>
<accession>A0ABR0BDQ6</accession>
<feature type="compositionally biased region" description="Gly residues" evidence="6">
    <location>
        <begin position="692"/>
        <end position="703"/>
    </location>
</feature>
<name>A0ABR0BDQ6_PURLI</name>
<organism evidence="9 10">
    <name type="scientific">Purpureocillium lilacinum</name>
    <name type="common">Paecilomyces lilacinus</name>
    <dbReference type="NCBI Taxonomy" id="33203"/>
    <lineage>
        <taxon>Eukaryota</taxon>
        <taxon>Fungi</taxon>
        <taxon>Dikarya</taxon>
        <taxon>Ascomycota</taxon>
        <taxon>Pezizomycotina</taxon>
        <taxon>Sordariomycetes</taxon>
        <taxon>Hypocreomycetidae</taxon>
        <taxon>Hypocreales</taxon>
        <taxon>Ophiocordycipitaceae</taxon>
        <taxon>Purpureocillium</taxon>
    </lineage>
</organism>
<feature type="domain" description="Helicase C-terminal" evidence="8">
    <location>
        <begin position="941"/>
        <end position="1103"/>
    </location>
</feature>
<keyword evidence="10" id="KW-1185">Reference proteome</keyword>
<evidence type="ECO:0000313" key="9">
    <source>
        <dbReference type="EMBL" id="KAK4070037.1"/>
    </source>
</evidence>
<dbReference type="Gene3D" id="3.40.50.300">
    <property type="entry name" value="P-loop containing nucleotide triphosphate hydrolases"/>
    <property type="match status" value="2"/>
</dbReference>
<feature type="region of interest" description="Disordered" evidence="6">
    <location>
        <begin position="188"/>
        <end position="220"/>
    </location>
</feature>
<proteinExistence type="inferred from homology"/>
<evidence type="ECO:0000256" key="3">
    <source>
        <dbReference type="ARBA" id="ARBA00022840"/>
    </source>
</evidence>
<dbReference type="SUPFAM" id="SSF52540">
    <property type="entry name" value="P-loop containing nucleoside triphosphate hydrolases"/>
    <property type="match status" value="1"/>
</dbReference>
<feature type="compositionally biased region" description="Acidic residues" evidence="6">
    <location>
        <begin position="205"/>
        <end position="220"/>
    </location>
</feature>
<protein>
    <recommendedName>
        <fullName evidence="5">DNA 3'-5' helicase</fullName>
        <ecNumber evidence="5">5.6.2.4</ecNumber>
    </recommendedName>
</protein>
<comment type="similarity">
    <text evidence="1">Belongs to the helicase family. RecQ subfamily.</text>
</comment>
<dbReference type="InterPro" id="IPR027417">
    <property type="entry name" value="P-loop_NTPase"/>
</dbReference>
<evidence type="ECO:0000256" key="4">
    <source>
        <dbReference type="ARBA" id="ARBA00034617"/>
    </source>
</evidence>
<dbReference type="InterPro" id="IPR011545">
    <property type="entry name" value="DEAD/DEAH_box_helicase_dom"/>
</dbReference>
<evidence type="ECO:0000256" key="5">
    <source>
        <dbReference type="ARBA" id="ARBA00034808"/>
    </source>
</evidence>
<gene>
    <name evidence="9" type="ORF">Purlil1_13563</name>
</gene>
<keyword evidence="2" id="KW-0547">Nucleotide-binding</keyword>
<evidence type="ECO:0000256" key="6">
    <source>
        <dbReference type="SAM" id="MobiDB-lite"/>
    </source>
</evidence>
<dbReference type="InterPro" id="IPR014001">
    <property type="entry name" value="Helicase_ATP-bd"/>
</dbReference>
<dbReference type="EMBL" id="JAWRVI010000246">
    <property type="protein sequence ID" value="KAK4070037.1"/>
    <property type="molecule type" value="Genomic_DNA"/>
</dbReference>
<dbReference type="PROSITE" id="PS51192">
    <property type="entry name" value="HELICASE_ATP_BIND_1"/>
    <property type="match status" value="1"/>
</dbReference>
<sequence>MMAAAPMGGTPQEECGCCRHEACATLRKQQWCRHWVFLRWVSPKVHMPSDISTELDSKLPGCDFTHCLAQSRSSGTTIHEIILNVKSIGGFGQLSSLLGSPEGSAAGEGSQAWVLRCCLRSLRDDAAAWVQFVQGSQKKNKAIFGDKELCDFLVEKVREATHYYDDDDELVHDDGQIDHMVLLPRRHVRTTGGGGGGGGSGSESGGDDEPTGYDADCGGDDEYYEGTDRRDARFAAICGFQEGHREWLVGGTYSPFSVIVRWMTFGRVYRQNEGGQARVAWSQDGKTLRYEGDDITVAGFQQMAQATAAETEGWMDKLVGGKWSDVRKAIELRKIADTLIYEGPGRSFATNRGNVWLEPGAGRMVELVGDRLFRAVKGGDGTVRHECQRQRVEEYLVQLRQFRNSFITAVHIWAGQPGRGPEVTTLKHCDIEQLPKNVFVFDGQVMLITDCDKSKGLRSDGIGRKVARFLPEHLSKVMVAYIAWLLPFERVLHQMSGIRGTSDKLGPWLWKSPEKGLWDTERLSRHLAVLSGATMGVRLTVASYRHVAIELGRCIKGLIIRQVEMDAVGVGGDHPDDGYDPATGEARRVQRIDYLWDLQSTHSSATARDHYAVSILFPAKLQAEMVSKFQEISRLWHAFLRRTDGDFADRKRGSDDDIASAAQPAKRHCVCGAAAGASGRTGHDDAGRVRQQGGGGGGGGGGVAVKQPPAFTEAELDAGLKRMLGEDAVWKSDEQRQGMYHIASMTNNSVRSDMAIVVLPTGGGKSVFFFLPAFMEDERGLGGPISIVVVPFVALAEDLVTRAAELRIDCMKWNSDVQDCDREERQRDARLVVVSADVAVSAGFTSYVESIRARGLLDRIFFDECHTFVTDVGYRTSLGLLVGLHRHGCPLVMLTATLPVKMEKWLRDHMLAEEATIIRAATTRVNIRYRVETVRADGASSIEDGVVAVVGCISARMTASQRGVVYCRSIKECEAMAVRLGCGMHHGEMKPDSLREAARKDWVNGRDGQRWIAATTGLGTGIDVQGIVGVVHAGPPYGLVDFAQQTGRGGRRNGEIVDSVIVTDGRPGWVDRFESDIQQGNREAAQHFIDNPGCRRVTLGEVMDGAGRRCDELEAERCDRCAAEAREAEGALANRFQEHVQDESKRLKELYDWLEEILAVGCSVCYVRWQLRGGVDAERCWIEHTRAHCERITQADFDRWQANLAFKDFECCWECGLPYDWCDRERAAGKCRYRNKVLPVVMLAQRGGSKAVRRIVSKALGAKTEGGKAYQDWVIRSRRMYGTTMSNGLGVWDAIVQHCAERERRWEREMERNRVCAEEGDAGYKSMGEETLAEWGTRYWRWLEHGEEDGEEELEREREASRSSYLGKW</sequence>
<feature type="domain" description="Helicase ATP-binding" evidence="7">
    <location>
        <begin position="746"/>
        <end position="916"/>
    </location>
</feature>
<feature type="region of interest" description="Disordered" evidence="6">
    <location>
        <begin position="1347"/>
        <end position="1369"/>
    </location>
</feature>
<dbReference type="EC" id="5.6.2.4" evidence="5"/>
<comment type="caution">
    <text evidence="9">The sequence shown here is derived from an EMBL/GenBank/DDBJ whole genome shotgun (WGS) entry which is preliminary data.</text>
</comment>
<comment type="catalytic activity">
    <reaction evidence="4">
        <text>Couples ATP hydrolysis with the unwinding of duplex DNA by translocating in the 3'-5' direction.</text>
        <dbReference type="EC" id="5.6.2.4"/>
    </reaction>
</comment>
<evidence type="ECO:0000313" key="10">
    <source>
        <dbReference type="Proteomes" id="UP001287286"/>
    </source>
</evidence>